<dbReference type="OrthoDB" id="313090at2759"/>
<reference evidence="4" key="1">
    <citation type="submission" date="2021-01" db="EMBL/GenBank/DDBJ databases">
        <authorList>
            <consortium name="Genoscope - CEA"/>
            <person name="William W."/>
        </authorList>
    </citation>
    <scope>NUCLEOTIDE SEQUENCE</scope>
</reference>
<evidence type="ECO:0000256" key="1">
    <source>
        <dbReference type="RuleBase" id="RU000383"/>
    </source>
</evidence>
<name>A0A8S1QAE3_9CILI</name>
<dbReference type="PANTHER" id="PTHR10177">
    <property type="entry name" value="CYCLINS"/>
    <property type="match status" value="1"/>
</dbReference>
<organism evidence="4 5">
    <name type="scientific">Paramecium sonneborni</name>
    <dbReference type="NCBI Taxonomy" id="65129"/>
    <lineage>
        <taxon>Eukaryota</taxon>
        <taxon>Sar</taxon>
        <taxon>Alveolata</taxon>
        <taxon>Ciliophora</taxon>
        <taxon>Intramacronucleata</taxon>
        <taxon>Oligohymenophorea</taxon>
        <taxon>Peniculida</taxon>
        <taxon>Parameciidae</taxon>
        <taxon>Paramecium</taxon>
    </lineage>
</organism>
<dbReference type="SMART" id="SM00385">
    <property type="entry name" value="CYCLIN"/>
    <property type="match status" value="1"/>
</dbReference>
<dbReference type="EMBL" id="CAJJDN010000100">
    <property type="protein sequence ID" value="CAD8112175.1"/>
    <property type="molecule type" value="Genomic_DNA"/>
</dbReference>
<feature type="compositionally biased region" description="Basic and acidic residues" evidence="2">
    <location>
        <begin position="1"/>
        <end position="20"/>
    </location>
</feature>
<comment type="caution">
    <text evidence="4">The sequence shown here is derived from an EMBL/GenBank/DDBJ whole genome shotgun (WGS) entry which is preliminary data.</text>
</comment>
<sequence length="336" mass="39487">MITRKQGRDHQNKTKLEKSKQKLSLSSVNTSLSQELQESVLLEMLDLLNIGNRLQVETDFQESSLDPQIKRIEDFNYTYYSECLQVLLLDQNDSSQCLSNHKIREWVRGKMVDWMIEVFASNNIQYSNNDLTFFRAVNLLDAYLRNSYNLNDSDMYLIGVTCIFIASKIEDIYQISIRNIVQELAHNKYSSFQIKEQESIILETLNYDTCFPTVIDYLQFLSFQLFGLSQNQAIQIIQETAVYILKMCYHDYAIMQYQQILLAASILGFTIQNYVELHLSQLATNFKKQLLQTQHNLLRIGSLDLGDYMECIQKVEELTQIFHLKYPEYQNLQRFN</sequence>
<evidence type="ECO:0000313" key="4">
    <source>
        <dbReference type="EMBL" id="CAD8112175.1"/>
    </source>
</evidence>
<gene>
    <name evidence="4" type="ORF">PSON_ATCC_30995.1.T1000063</name>
</gene>
<dbReference type="InterPro" id="IPR006671">
    <property type="entry name" value="Cyclin_N"/>
</dbReference>
<proteinExistence type="inferred from homology"/>
<dbReference type="FunFam" id="1.10.472.10:FF:000089">
    <property type="entry name" value="Cyclin, N-terminal domain containing protein"/>
    <property type="match status" value="1"/>
</dbReference>
<dbReference type="Pfam" id="PF00134">
    <property type="entry name" value="Cyclin_N"/>
    <property type="match status" value="1"/>
</dbReference>
<evidence type="ECO:0000256" key="2">
    <source>
        <dbReference type="SAM" id="MobiDB-lite"/>
    </source>
</evidence>
<evidence type="ECO:0000259" key="3">
    <source>
        <dbReference type="SMART" id="SM00385"/>
    </source>
</evidence>
<dbReference type="InterPro" id="IPR039361">
    <property type="entry name" value="Cyclin"/>
</dbReference>
<evidence type="ECO:0000313" key="5">
    <source>
        <dbReference type="Proteomes" id="UP000692954"/>
    </source>
</evidence>
<feature type="region of interest" description="Disordered" evidence="2">
    <location>
        <begin position="1"/>
        <end position="22"/>
    </location>
</feature>
<keyword evidence="1" id="KW-0195">Cyclin</keyword>
<comment type="similarity">
    <text evidence="1">Belongs to the cyclin family.</text>
</comment>
<feature type="domain" description="Cyclin-like" evidence="3">
    <location>
        <begin position="113"/>
        <end position="203"/>
    </location>
</feature>
<accession>A0A8S1QAE3</accession>
<dbReference type="AlphaFoldDB" id="A0A8S1QAE3"/>
<dbReference type="Proteomes" id="UP000692954">
    <property type="component" value="Unassembled WGS sequence"/>
</dbReference>
<dbReference type="InterPro" id="IPR013763">
    <property type="entry name" value="Cyclin-like_dom"/>
</dbReference>
<keyword evidence="5" id="KW-1185">Reference proteome</keyword>
<protein>
    <recommendedName>
        <fullName evidence="3">Cyclin-like domain-containing protein</fullName>
    </recommendedName>
</protein>